<reference evidence="9 10" key="1">
    <citation type="journal article" date="2019" name="Int. J. Syst. Evol. Microbiol.">
        <title>The Global Catalogue of Microorganisms (GCM) 10K type strain sequencing project: providing services to taxonomists for standard genome sequencing and annotation.</title>
        <authorList>
            <consortium name="The Broad Institute Genomics Platform"/>
            <consortium name="The Broad Institute Genome Sequencing Center for Infectious Disease"/>
            <person name="Wu L."/>
            <person name="Ma J."/>
        </authorList>
    </citation>
    <scope>NUCLEOTIDE SEQUENCE [LARGE SCALE GENOMIC DNA]</scope>
    <source>
        <strain evidence="9 10">CGMCC 1.12553</strain>
    </source>
</reference>
<organism evidence="9 10">
    <name type="scientific">Halobium salinum</name>
    <dbReference type="NCBI Taxonomy" id="1364940"/>
    <lineage>
        <taxon>Archaea</taxon>
        <taxon>Methanobacteriati</taxon>
        <taxon>Methanobacteriota</taxon>
        <taxon>Stenosarchaea group</taxon>
        <taxon>Halobacteria</taxon>
        <taxon>Halobacteriales</taxon>
        <taxon>Haloferacaceae</taxon>
        <taxon>Halobium</taxon>
    </lineage>
</organism>
<dbReference type="InterPro" id="IPR015422">
    <property type="entry name" value="PyrdxlP-dep_Trfase_small"/>
</dbReference>
<dbReference type="PANTHER" id="PTHR46383:SF3">
    <property type="entry name" value="ASPARTATE AMINOTRANSFERASE-RELATED"/>
    <property type="match status" value="1"/>
</dbReference>
<dbReference type="EC" id="2.6.1.-" evidence="7"/>
<proteinExistence type="inferred from homology"/>
<comment type="cofactor">
    <cofactor evidence="1 7">
        <name>pyridoxal 5'-phosphate</name>
        <dbReference type="ChEBI" id="CHEBI:597326"/>
    </cofactor>
</comment>
<evidence type="ECO:0000256" key="3">
    <source>
        <dbReference type="ARBA" id="ARBA00011738"/>
    </source>
</evidence>
<sequence>MRHLLTDRVRAVEPSPIRSMFDLAEAAAAEGRDLVRLEVGEPDFDTPEHVVEAAHEAARSGRTHYTPNAGIRPLREAVSEATARESGTEVPPEGVVVTNGAMEATYLVALATVGTDEEYLLPTPTYTNYFQQTDLVAGRAVEVPMPASTGFELDADRVVEAMGPDTAAVMLCSPSNPTGRVHDPDAVRAVVEAAADHDAVVVADEVYGGLVYDREFVGTAALTDHPEHVVTVGSCSKTYAMTGWRVGWLAGPRWLADAVTKVREAVTSCTATPSQYAALAALTGPQEPVREMRDRFEERRDYVVERAAGVDGVRCPRPDGAFYAFLELDLPGDDVAVAERLLREHGVVLAPGSAFGEAGAGWHRLSFANGLDRLEVGFDRLERALSAF</sequence>
<dbReference type="Proteomes" id="UP001595921">
    <property type="component" value="Unassembled WGS sequence"/>
</dbReference>
<evidence type="ECO:0000313" key="9">
    <source>
        <dbReference type="EMBL" id="MFC4356729.1"/>
    </source>
</evidence>
<evidence type="ECO:0000259" key="8">
    <source>
        <dbReference type="Pfam" id="PF00155"/>
    </source>
</evidence>
<dbReference type="InterPro" id="IPR015424">
    <property type="entry name" value="PyrdxlP-dep_Trfase"/>
</dbReference>
<dbReference type="RefSeq" id="WP_267625165.1">
    <property type="nucleotide sequence ID" value="NZ_JAODIW010000010.1"/>
</dbReference>
<dbReference type="CDD" id="cd00609">
    <property type="entry name" value="AAT_like"/>
    <property type="match status" value="1"/>
</dbReference>
<evidence type="ECO:0000256" key="1">
    <source>
        <dbReference type="ARBA" id="ARBA00001933"/>
    </source>
</evidence>
<dbReference type="Pfam" id="PF00155">
    <property type="entry name" value="Aminotran_1_2"/>
    <property type="match status" value="1"/>
</dbReference>
<dbReference type="Gene3D" id="3.40.640.10">
    <property type="entry name" value="Type I PLP-dependent aspartate aminotransferase-like (Major domain)"/>
    <property type="match status" value="1"/>
</dbReference>
<name>A0ABD5P7N4_9EURY</name>
<dbReference type="InterPro" id="IPR004838">
    <property type="entry name" value="NHTrfase_class1_PyrdxlP-BS"/>
</dbReference>
<evidence type="ECO:0000256" key="4">
    <source>
        <dbReference type="ARBA" id="ARBA00022576"/>
    </source>
</evidence>
<dbReference type="GO" id="GO:0008483">
    <property type="term" value="F:transaminase activity"/>
    <property type="evidence" value="ECO:0007669"/>
    <property type="project" value="UniProtKB-KW"/>
</dbReference>
<feature type="domain" description="Aminotransferase class I/classII large" evidence="8">
    <location>
        <begin position="33"/>
        <end position="370"/>
    </location>
</feature>
<comment type="caution">
    <text evidence="9">The sequence shown here is derived from an EMBL/GenBank/DDBJ whole genome shotgun (WGS) entry which is preliminary data.</text>
</comment>
<dbReference type="InterPro" id="IPR050596">
    <property type="entry name" value="AspAT/PAT-like"/>
</dbReference>
<protein>
    <recommendedName>
        <fullName evidence="7">Aminotransferase</fullName>
        <ecNumber evidence="7">2.6.1.-</ecNumber>
    </recommendedName>
</protein>
<dbReference type="EMBL" id="JBHSDS010000002">
    <property type="protein sequence ID" value="MFC4356729.1"/>
    <property type="molecule type" value="Genomic_DNA"/>
</dbReference>
<dbReference type="Gene3D" id="3.90.1150.10">
    <property type="entry name" value="Aspartate Aminotransferase, domain 1"/>
    <property type="match status" value="1"/>
</dbReference>
<keyword evidence="10" id="KW-1185">Reference proteome</keyword>
<accession>A0ABD5P7N4</accession>
<dbReference type="SUPFAM" id="SSF53383">
    <property type="entry name" value="PLP-dependent transferases"/>
    <property type="match status" value="1"/>
</dbReference>
<comment type="subunit">
    <text evidence="3">Homodimer.</text>
</comment>
<evidence type="ECO:0000256" key="5">
    <source>
        <dbReference type="ARBA" id="ARBA00022679"/>
    </source>
</evidence>
<gene>
    <name evidence="9" type="ORF">ACFO0N_02065</name>
</gene>
<evidence type="ECO:0000313" key="10">
    <source>
        <dbReference type="Proteomes" id="UP001595921"/>
    </source>
</evidence>
<comment type="similarity">
    <text evidence="2 7">Belongs to the class-I pyridoxal-phosphate-dependent aminotransferase family.</text>
</comment>
<dbReference type="PANTHER" id="PTHR46383">
    <property type="entry name" value="ASPARTATE AMINOTRANSFERASE"/>
    <property type="match status" value="1"/>
</dbReference>
<keyword evidence="4 7" id="KW-0032">Aminotransferase</keyword>
<dbReference type="InterPro" id="IPR004839">
    <property type="entry name" value="Aminotransferase_I/II_large"/>
</dbReference>
<keyword evidence="6" id="KW-0663">Pyridoxal phosphate</keyword>
<evidence type="ECO:0000256" key="2">
    <source>
        <dbReference type="ARBA" id="ARBA00007441"/>
    </source>
</evidence>
<dbReference type="InterPro" id="IPR015421">
    <property type="entry name" value="PyrdxlP-dep_Trfase_major"/>
</dbReference>
<dbReference type="AlphaFoldDB" id="A0ABD5P7N4"/>
<dbReference type="PROSITE" id="PS00105">
    <property type="entry name" value="AA_TRANSFER_CLASS_1"/>
    <property type="match status" value="1"/>
</dbReference>
<evidence type="ECO:0000256" key="7">
    <source>
        <dbReference type="RuleBase" id="RU000481"/>
    </source>
</evidence>
<keyword evidence="5 7" id="KW-0808">Transferase</keyword>
<evidence type="ECO:0000256" key="6">
    <source>
        <dbReference type="ARBA" id="ARBA00022898"/>
    </source>
</evidence>